<accession>A0A7T8QVI2</accession>
<name>A0A7T8QVI2_CALRO</name>
<dbReference type="AlphaFoldDB" id="A0A7T8QVI2"/>
<dbReference type="Proteomes" id="UP000595437">
    <property type="component" value="Chromosome 1"/>
</dbReference>
<organism evidence="1 2">
    <name type="scientific">Caligus rogercresseyi</name>
    <name type="common">Sea louse</name>
    <dbReference type="NCBI Taxonomy" id="217165"/>
    <lineage>
        <taxon>Eukaryota</taxon>
        <taxon>Metazoa</taxon>
        <taxon>Ecdysozoa</taxon>
        <taxon>Arthropoda</taxon>
        <taxon>Crustacea</taxon>
        <taxon>Multicrustacea</taxon>
        <taxon>Hexanauplia</taxon>
        <taxon>Copepoda</taxon>
        <taxon>Siphonostomatoida</taxon>
        <taxon>Caligidae</taxon>
        <taxon>Caligus</taxon>
    </lineage>
</organism>
<protein>
    <submittedName>
        <fullName evidence="1">Uncharacterized protein</fullName>
    </submittedName>
</protein>
<feature type="non-terminal residue" evidence="1">
    <location>
        <position position="65"/>
    </location>
</feature>
<sequence length="65" mass="7409">TTCRSVRTLSRPQTGFTLPLFGSWHSNAGTKTFSTYTTREDDDICTVLLRIMSDAFSPTKYVHYE</sequence>
<evidence type="ECO:0000313" key="2">
    <source>
        <dbReference type="Proteomes" id="UP000595437"/>
    </source>
</evidence>
<feature type="non-terminal residue" evidence="1">
    <location>
        <position position="1"/>
    </location>
</feature>
<proteinExistence type="predicted"/>
<gene>
    <name evidence="1" type="ORF">FKW44_001374</name>
</gene>
<evidence type="ECO:0000313" key="1">
    <source>
        <dbReference type="EMBL" id="QQP56645.1"/>
    </source>
</evidence>
<dbReference type="EMBL" id="CP045890">
    <property type="protein sequence ID" value="QQP56645.1"/>
    <property type="molecule type" value="Genomic_DNA"/>
</dbReference>
<keyword evidence="2" id="KW-1185">Reference proteome</keyword>
<reference evidence="2" key="1">
    <citation type="submission" date="2021-01" db="EMBL/GenBank/DDBJ databases">
        <title>Caligus Genome Assembly.</title>
        <authorList>
            <person name="Gallardo-Escarate C."/>
        </authorList>
    </citation>
    <scope>NUCLEOTIDE SEQUENCE [LARGE SCALE GENOMIC DNA]</scope>
</reference>